<keyword evidence="3" id="KW-0503">Monooxygenase</keyword>
<keyword evidence="6" id="KW-1185">Reference proteome</keyword>
<dbReference type="Pfam" id="PF00067">
    <property type="entry name" value="p450"/>
    <property type="match status" value="1"/>
</dbReference>
<proteinExistence type="inferred from homology"/>
<evidence type="ECO:0000313" key="5">
    <source>
        <dbReference type="EMBL" id="MDF8264848.1"/>
    </source>
</evidence>
<dbReference type="Proteomes" id="UP001528912">
    <property type="component" value="Unassembled WGS sequence"/>
</dbReference>
<comment type="caution">
    <text evidence="5">The sequence shown here is derived from an EMBL/GenBank/DDBJ whole genome shotgun (WGS) entry which is preliminary data.</text>
</comment>
<dbReference type="InterPro" id="IPR036396">
    <property type="entry name" value="Cyt_P450_sf"/>
</dbReference>
<dbReference type="PANTHER" id="PTHR24305">
    <property type="entry name" value="CYTOCHROME P450"/>
    <property type="match status" value="1"/>
</dbReference>
<protein>
    <submittedName>
        <fullName evidence="5">Cytochrome P450</fullName>
    </submittedName>
</protein>
<evidence type="ECO:0000256" key="2">
    <source>
        <dbReference type="ARBA" id="ARBA00010617"/>
    </source>
</evidence>
<dbReference type="Gene3D" id="1.10.630.10">
    <property type="entry name" value="Cytochrome P450"/>
    <property type="match status" value="1"/>
</dbReference>
<dbReference type="PROSITE" id="PS00086">
    <property type="entry name" value="CYTOCHROME_P450"/>
    <property type="match status" value="1"/>
</dbReference>
<dbReference type="PRINTS" id="PR00385">
    <property type="entry name" value="P450"/>
</dbReference>
<sequence>MSSLTAPAWTRRPIDVGIPGPTPRDMATGFWSIRADPLSYLAATRERYGDRVAFPIPGPPALLLSDPDDVRRVLQTSARTWGKDTVQYAALGRVTGPGLLASSEPSWIDHRRLAAPAFHHQRLDRVGVHVAEATDEALARWDVPSPYGATVDVARLTLGVALDVVGRALFSADLSDQAHRLLEATSAAARLVVRLGRGIVPVPERIPTPLNRRLVRTRRELDTLCLQLIATRRATGVGGDGAGGDDLLGLLVDSGLSDQEIRDELVTMVIAGHETVAAALTWSLMLLAQDQDAQDRLRAEALAHIGPVPMVGTAQRLPWTRAVVDEALRLYPPAWVISRRSHQPDVLSGHDVPAGTTAIISPWLLHRRADAWPEPDAFRPERFLDRSAARSDYLPFGAGPRLCIGREFALGEMTIVLGRLLTAYRIGLPRDWSPPVPQALIAVHPRGGMPLHVTPLGGRHP</sequence>
<dbReference type="InterPro" id="IPR050121">
    <property type="entry name" value="Cytochrome_P450_monoxygenase"/>
</dbReference>
<dbReference type="EMBL" id="JAROAV010000028">
    <property type="protein sequence ID" value="MDF8264848.1"/>
    <property type="molecule type" value="Genomic_DNA"/>
</dbReference>
<comment type="similarity">
    <text evidence="2 3">Belongs to the cytochrome P450 family.</text>
</comment>
<dbReference type="InterPro" id="IPR002401">
    <property type="entry name" value="Cyt_P450_E_grp-I"/>
</dbReference>
<organism evidence="5 6">
    <name type="scientific">Luteipulveratus flavus</name>
    <dbReference type="NCBI Taxonomy" id="3031728"/>
    <lineage>
        <taxon>Bacteria</taxon>
        <taxon>Bacillati</taxon>
        <taxon>Actinomycetota</taxon>
        <taxon>Actinomycetes</taxon>
        <taxon>Micrococcales</taxon>
        <taxon>Dermacoccaceae</taxon>
        <taxon>Luteipulveratus</taxon>
    </lineage>
</organism>
<dbReference type="PANTHER" id="PTHR24305:SF166">
    <property type="entry name" value="CYTOCHROME P450 12A4, MITOCHONDRIAL-RELATED"/>
    <property type="match status" value="1"/>
</dbReference>
<dbReference type="PRINTS" id="PR00463">
    <property type="entry name" value="EP450I"/>
</dbReference>
<evidence type="ECO:0000313" key="6">
    <source>
        <dbReference type="Proteomes" id="UP001528912"/>
    </source>
</evidence>
<comment type="cofactor">
    <cofactor evidence="1">
        <name>heme</name>
        <dbReference type="ChEBI" id="CHEBI:30413"/>
    </cofactor>
</comment>
<evidence type="ECO:0000256" key="1">
    <source>
        <dbReference type="ARBA" id="ARBA00001971"/>
    </source>
</evidence>
<accession>A0ABT6C7L1</accession>
<feature type="region of interest" description="Disordered" evidence="4">
    <location>
        <begin position="1"/>
        <end position="20"/>
    </location>
</feature>
<dbReference type="RefSeq" id="WP_277192227.1">
    <property type="nucleotide sequence ID" value="NZ_JAROAV010000028.1"/>
</dbReference>
<keyword evidence="3" id="KW-0560">Oxidoreductase</keyword>
<dbReference type="InterPro" id="IPR001128">
    <property type="entry name" value="Cyt_P450"/>
</dbReference>
<reference evidence="5 6" key="1">
    <citation type="submission" date="2023-03" db="EMBL/GenBank/DDBJ databases">
        <title>YIM 133296 draft genome.</title>
        <authorList>
            <person name="Xiong L."/>
        </authorList>
    </citation>
    <scope>NUCLEOTIDE SEQUENCE [LARGE SCALE GENOMIC DNA]</scope>
    <source>
        <strain evidence="5 6">YIM 133296</strain>
    </source>
</reference>
<dbReference type="SUPFAM" id="SSF48264">
    <property type="entry name" value="Cytochrome P450"/>
    <property type="match status" value="1"/>
</dbReference>
<keyword evidence="3" id="KW-0349">Heme</keyword>
<dbReference type="InterPro" id="IPR017972">
    <property type="entry name" value="Cyt_P450_CS"/>
</dbReference>
<keyword evidence="3" id="KW-0408">Iron</keyword>
<evidence type="ECO:0000256" key="4">
    <source>
        <dbReference type="SAM" id="MobiDB-lite"/>
    </source>
</evidence>
<gene>
    <name evidence="5" type="ORF">P4R38_11385</name>
</gene>
<keyword evidence="3" id="KW-0479">Metal-binding</keyword>
<evidence type="ECO:0000256" key="3">
    <source>
        <dbReference type="RuleBase" id="RU000461"/>
    </source>
</evidence>
<name>A0ABT6C7L1_9MICO</name>